<evidence type="ECO:0000313" key="3">
    <source>
        <dbReference type="Proteomes" id="UP000438429"/>
    </source>
</evidence>
<proteinExistence type="predicted"/>
<name>A0A6A4SV97_SCOMX</name>
<accession>A0A6A4SV97</accession>
<evidence type="ECO:0000256" key="1">
    <source>
        <dbReference type="SAM" id="MobiDB-lite"/>
    </source>
</evidence>
<dbReference type="Proteomes" id="UP000438429">
    <property type="component" value="Unassembled WGS sequence"/>
</dbReference>
<organism evidence="2 3">
    <name type="scientific">Scophthalmus maximus</name>
    <name type="common">Turbot</name>
    <name type="synonym">Psetta maxima</name>
    <dbReference type="NCBI Taxonomy" id="52904"/>
    <lineage>
        <taxon>Eukaryota</taxon>
        <taxon>Metazoa</taxon>
        <taxon>Chordata</taxon>
        <taxon>Craniata</taxon>
        <taxon>Vertebrata</taxon>
        <taxon>Euteleostomi</taxon>
        <taxon>Actinopterygii</taxon>
        <taxon>Neopterygii</taxon>
        <taxon>Teleostei</taxon>
        <taxon>Neoteleostei</taxon>
        <taxon>Acanthomorphata</taxon>
        <taxon>Carangaria</taxon>
        <taxon>Pleuronectiformes</taxon>
        <taxon>Pleuronectoidei</taxon>
        <taxon>Scophthalmidae</taxon>
        <taxon>Scophthalmus</taxon>
    </lineage>
</organism>
<evidence type="ECO:0000313" key="2">
    <source>
        <dbReference type="EMBL" id="KAF0034012.1"/>
    </source>
</evidence>
<dbReference type="EMBL" id="VEVO01000012">
    <property type="protein sequence ID" value="KAF0034012.1"/>
    <property type="molecule type" value="Genomic_DNA"/>
</dbReference>
<sequence length="113" mass="12751">MADNNLSSSLSHFGPASTRRGSRCRRDSYEPQQLPHAHKIFKSTLDRFTAKTGPDDRSAMGRQTGCLYDLVLITCNPSRRKNDTDALRLALLHTYKALQFVRTGTVAMTLYFL</sequence>
<gene>
    <name evidence="2" type="ORF">F2P81_014078</name>
</gene>
<comment type="caution">
    <text evidence="2">The sequence shown here is derived from an EMBL/GenBank/DDBJ whole genome shotgun (WGS) entry which is preliminary data.</text>
</comment>
<dbReference type="AlphaFoldDB" id="A0A6A4SV97"/>
<reference evidence="2 3" key="1">
    <citation type="submission" date="2019-06" db="EMBL/GenBank/DDBJ databases">
        <title>Draft genomes of female and male turbot (Scophthalmus maximus).</title>
        <authorList>
            <person name="Xu H."/>
            <person name="Xu X.-W."/>
            <person name="Shao C."/>
            <person name="Chen S."/>
        </authorList>
    </citation>
    <scope>NUCLEOTIDE SEQUENCE [LARGE SCALE GENOMIC DNA]</scope>
    <source>
        <strain evidence="2">Ysfricsl-2016a</strain>
        <tissue evidence="2">Blood</tissue>
    </source>
</reference>
<feature type="compositionally biased region" description="Polar residues" evidence="1">
    <location>
        <begin position="1"/>
        <end position="11"/>
    </location>
</feature>
<protein>
    <submittedName>
        <fullName evidence="2">Uncharacterized protein</fullName>
    </submittedName>
</protein>
<feature type="region of interest" description="Disordered" evidence="1">
    <location>
        <begin position="1"/>
        <end position="34"/>
    </location>
</feature>